<dbReference type="CDD" id="cd00448">
    <property type="entry name" value="YjgF_YER057c_UK114_family"/>
    <property type="match status" value="1"/>
</dbReference>
<dbReference type="InterPro" id="IPR006175">
    <property type="entry name" value="YjgF/YER057c/UK114"/>
</dbReference>
<dbReference type="Pfam" id="PF01042">
    <property type="entry name" value="Ribonuc_L-PSP"/>
    <property type="match status" value="1"/>
</dbReference>
<organism evidence="1 2">
    <name type="scientific">Parvularcula maris</name>
    <dbReference type="NCBI Taxonomy" id="2965077"/>
    <lineage>
        <taxon>Bacteria</taxon>
        <taxon>Pseudomonadati</taxon>
        <taxon>Pseudomonadota</taxon>
        <taxon>Alphaproteobacteria</taxon>
        <taxon>Parvularculales</taxon>
        <taxon>Parvularculaceae</taxon>
        <taxon>Parvularcula</taxon>
    </lineage>
</organism>
<gene>
    <name evidence="1" type="ORF">NOG11_14780</name>
</gene>
<dbReference type="EMBL" id="JANIBC010000030">
    <property type="protein sequence ID" value="MCQ8186645.1"/>
    <property type="molecule type" value="Genomic_DNA"/>
</dbReference>
<dbReference type="InterPro" id="IPR035959">
    <property type="entry name" value="RutC-like_sf"/>
</dbReference>
<proteinExistence type="predicted"/>
<dbReference type="Gene3D" id="3.30.1330.40">
    <property type="entry name" value="RutC-like"/>
    <property type="match status" value="1"/>
</dbReference>
<dbReference type="Proteomes" id="UP001142610">
    <property type="component" value="Unassembled WGS sequence"/>
</dbReference>
<protein>
    <submittedName>
        <fullName evidence="1">RidA family protein</fullName>
    </submittedName>
</protein>
<evidence type="ECO:0000313" key="1">
    <source>
        <dbReference type="EMBL" id="MCQ8186645.1"/>
    </source>
</evidence>
<keyword evidence="2" id="KW-1185">Reference proteome</keyword>
<dbReference type="SUPFAM" id="SSF55298">
    <property type="entry name" value="YjgF-like"/>
    <property type="match status" value="1"/>
</dbReference>
<comment type="caution">
    <text evidence="1">The sequence shown here is derived from an EMBL/GenBank/DDBJ whole genome shotgun (WGS) entry which is preliminary data.</text>
</comment>
<name>A0A9X2RJ01_9PROT</name>
<dbReference type="AlphaFoldDB" id="A0A9X2RJ01"/>
<dbReference type="RefSeq" id="WP_256620585.1">
    <property type="nucleotide sequence ID" value="NZ_JANIBC010000030.1"/>
</dbReference>
<reference evidence="1" key="1">
    <citation type="submission" date="2022-07" db="EMBL/GenBank/DDBJ databases">
        <title>Parvularcula maris sp. nov., an algicidal bacterium isolated from seawater.</title>
        <authorList>
            <person name="Li F."/>
        </authorList>
    </citation>
    <scope>NUCLEOTIDE SEQUENCE</scope>
    <source>
        <strain evidence="1">BGMRC 0090</strain>
    </source>
</reference>
<sequence length="138" mass="14457">MTKSVDENTGLVIENPEGMFDPSPLAYSHLAIAPAGARTIFLAGQGGGKHKGSYQDQVRVALASLGQAMRTAGGDMSGIAKLTIYSVDHSDDRHRAIIEEVKAAFGDRLAPACTIVPLSQLGTDPQMLVEIDGIGVLP</sequence>
<accession>A0A9X2RJ01</accession>
<evidence type="ECO:0000313" key="2">
    <source>
        <dbReference type="Proteomes" id="UP001142610"/>
    </source>
</evidence>